<evidence type="ECO:0000313" key="1">
    <source>
        <dbReference type="EMBL" id="KOX69248.1"/>
    </source>
</evidence>
<dbReference type="EMBL" id="KQ435896">
    <property type="protein sequence ID" value="KOX69248.1"/>
    <property type="molecule type" value="Genomic_DNA"/>
</dbReference>
<organism evidence="1 2">
    <name type="scientific">Melipona quadrifasciata</name>
    <dbReference type="NCBI Taxonomy" id="166423"/>
    <lineage>
        <taxon>Eukaryota</taxon>
        <taxon>Metazoa</taxon>
        <taxon>Ecdysozoa</taxon>
        <taxon>Arthropoda</taxon>
        <taxon>Hexapoda</taxon>
        <taxon>Insecta</taxon>
        <taxon>Pterygota</taxon>
        <taxon>Neoptera</taxon>
        <taxon>Endopterygota</taxon>
        <taxon>Hymenoptera</taxon>
        <taxon>Apocrita</taxon>
        <taxon>Aculeata</taxon>
        <taxon>Apoidea</taxon>
        <taxon>Anthophila</taxon>
        <taxon>Apidae</taxon>
        <taxon>Melipona</taxon>
    </lineage>
</organism>
<accession>A0A0N0BCV2</accession>
<dbReference type="Proteomes" id="UP000053105">
    <property type="component" value="Unassembled WGS sequence"/>
</dbReference>
<protein>
    <submittedName>
        <fullName evidence="1">Uncharacterized protein</fullName>
    </submittedName>
</protein>
<dbReference type="OrthoDB" id="10063846at2759"/>
<proteinExistence type="predicted"/>
<name>A0A0N0BCV2_9HYME</name>
<evidence type="ECO:0000313" key="2">
    <source>
        <dbReference type="Proteomes" id="UP000053105"/>
    </source>
</evidence>
<dbReference type="AlphaFoldDB" id="A0A0N0BCV2"/>
<keyword evidence="2" id="KW-1185">Reference proteome</keyword>
<sequence>MARASRNFPIRDVILDWYMHLYKMLFIQGTKLQMTLAFLRCVSIQRQCTTKEEFYLVNFDLLLAAGININKALTRTSANIIDKLPSVSVNTQTASLDYRQVIMIYIRYEPPDGYFQSSEQSWLTIPSTALIPPLVRERVGSNPLGKTHSTGRNQILFGGNSLTGKLSFQHVCSRVQHLSLHRAKDETVPVPPPPPFTMEASVHPRCCQGRRSAPCQMRCKHVYPYNMIPFMMKFNSQSESMKKAIDSKKEKKSGTLSITKETKLETLETPQTKPELIFLGLKFLKVPSLIRQIRLQNAIKKNINDLENSGRNDFGKITNLCVDVSDPKVGDDEIISYVLYKNIVVGGVSIPFAIGKNSLPVMDESFLHTNALVECISRKSQMAVEVIPAFYRELEDRKQCDTSTKRSVMSGKCSFFKTFSCVKRTKSEIRAKILDEHLENTLRIATTCVKPYIDALTVVNVNLKARTKKEPSNIDITIVYIIIYLFAEIIVHQNKLKVIEKNPLIISPNKIIKNWKSTFYIYAEVLN</sequence>
<gene>
    <name evidence="1" type="ORF">WN51_04284</name>
</gene>
<reference evidence="1 2" key="1">
    <citation type="submission" date="2015-07" db="EMBL/GenBank/DDBJ databases">
        <title>The genome of Melipona quadrifasciata.</title>
        <authorList>
            <person name="Pan H."/>
            <person name="Kapheim K."/>
        </authorList>
    </citation>
    <scope>NUCLEOTIDE SEQUENCE [LARGE SCALE GENOMIC DNA]</scope>
    <source>
        <strain evidence="1">0111107301</strain>
        <tissue evidence="1">Whole body</tissue>
    </source>
</reference>